<evidence type="ECO:0000256" key="1">
    <source>
        <dbReference type="HAMAP-Rule" id="MF_01526"/>
    </source>
</evidence>
<dbReference type="Proteomes" id="UP000035709">
    <property type="component" value="Chromosome"/>
</dbReference>
<reference evidence="2 3" key="1">
    <citation type="submission" date="2015-03" db="EMBL/GenBank/DDBJ databases">
        <title>Complete genome sequence of Lactobacillus acetotolerans NBRC 13120.</title>
        <authorList>
            <person name="Toh H."/>
            <person name="Morita H."/>
            <person name="Fujita N."/>
        </authorList>
    </citation>
    <scope>NUCLEOTIDE SEQUENCE [LARGE SCALE GENOMIC DNA]</scope>
    <source>
        <strain evidence="2 3">NBRC 13120</strain>
    </source>
</reference>
<sequence>MVNIYDSANQLASDLQKTNEFKALQEAVAGVKNNKDSLALFKKMDKLQAKIIDAQRSGKDLTKEDQKDYKDLNEKVQKDAGIIKLLKAEQGLYKTVDDVQKTFTKPINDLYDDIRN</sequence>
<dbReference type="Pfam" id="PF06133">
    <property type="entry name" value="Com_YlbF"/>
    <property type="match status" value="1"/>
</dbReference>
<gene>
    <name evidence="2" type="ORF">LBAT_0524</name>
</gene>
<dbReference type="STRING" id="1600.LBAT_0524"/>
<evidence type="ECO:0000313" key="2">
    <source>
        <dbReference type="EMBL" id="BAQ56913.1"/>
    </source>
</evidence>
<dbReference type="RefSeq" id="WP_060459293.1">
    <property type="nucleotide sequence ID" value="NZ_AP014808.1"/>
</dbReference>
<dbReference type="HAMAP" id="MF_01526">
    <property type="entry name" value="UPF0342"/>
    <property type="match status" value="1"/>
</dbReference>
<name>A0A0D6A263_9LACO</name>
<dbReference type="InterPro" id="IPR023378">
    <property type="entry name" value="YheA/YmcA-like_dom_sf"/>
</dbReference>
<dbReference type="AlphaFoldDB" id="A0A0D6A263"/>
<proteinExistence type="inferred from homology"/>
<protein>
    <recommendedName>
        <fullName evidence="1">UPF0342 protein LBAT_0524</fullName>
    </recommendedName>
</protein>
<keyword evidence="3" id="KW-1185">Reference proteome</keyword>
<dbReference type="InterPro" id="IPR010368">
    <property type="entry name" value="Com_YlbF"/>
</dbReference>
<accession>A0A0D6A263</accession>
<dbReference type="PATRIC" id="fig|1600.4.peg.536"/>
<comment type="similarity">
    <text evidence="1">Belongs to the UPF0342 family.</text>
</comment>
<dbReference type="SUPFAM" id="SSF158622">
    <property type="entry name" value="YheA/YmcA-like"/>
    <property type="match status" value="1"/>
</dbReference>
<evidence type="ECO:0000313" key="3">
    <source>
        <dbReference type="Proteomes" id="UP000035709"/>
    </source>
</evidence>
<dbReference type="KEGG" id="lae:LBAT_0524"/>
<organism evidence="2 3">
    <name type="scientific">Lactobacillus acetotolerans</name>
    <dbReference type="NCBI Taxonomy" id="1600"/>
    <lineage>
        <taxon>Bacteria</taxon>
        <taxon>Bacillati</taxon>
        <taxon>Bacillota</taxon>
        <taxon>Bacilli</taxon>
        <taxon>Lactobacillales</taxon>
        <taxon>Lactobacillaceae</taxon>
        <taxon>Lactobacillus</taxon>
    </lineage>
</organism>
<dbReference type="EMBL" id="AP014808">
    <property type="protein sequence ID" value="BAQ56913.1"/>
    <property type="molecule type" value="Genomic_DNA"/>
</dbReference>
<dbReference type="Gene3D" id="1.20.1500.10">
    <property type="entry name" value="YheA/YmcA-like"/>
    <property type="match status" value="1"/>
</dbReference>
<dbReference type="OrthoDB" id="9811402at2"/>